<dbReference type="AlphaFoldDB" id="A0A1G8ISI7"/>
<dbReference type="OrthoDB" id="7818064at2"/>
<keyword evidence="1" id="KW-0560">Oxidoreductase</keyword>
<feature type="domain" description="FAD dependent oxidoreductase" evidence="2">
    <location>
        <begin position="5"/>
        <end position="328"/>
    </location>
</feature>
<keyword evidence="4" id="KW-1185">Reference proteome</keyword>
<dbReference type="Gene3D" id="3.30.9.10">
    <property type="entry name" value="D-Amino Acid Oxidase, subunit A, domain 2"/>
    <property type="match status" value="2"/>
</dbReference>
<dbReference type="InterPro" id="IPR006076">
    <property type="entry name" value="FAD-dep_OxRdtase"/>
</dbReference>
<evidence type="ECO:0000256" key="1">
    <source>
        <dbReference type="ARBA" id="ARBA00023002"/>
    </source>
</evidence>
<dbReference type="GO" id="GO:0005737">
    <property type="term" value="C:cytoplasm"/>
    <property type="evidence" value="ECO:0007669"/>
    <property type="project" value="TreeGrafter"/>
</dbReference>
<sequence>MASGDVTVRGAGIFGLSLAWVCARRGARVQVVDPFGPGAGSSGGTVGALAPHVPENWNPKKAFQLESLLSAEGFWAEVESAGGLSAGYARTGRLQPVAGEAALALARARGQGARALWGDAAVWEVIPAEEAGAFAPAAPEGWLIRDTLSARVAPRRAVAALVAALRARGAEIVTEAEDRGAVIWASGWQGLRALSQDLGQPVGDGVKGQSLLLRFDARNAPQLFVDGLHIVPHGDGTLAVGSTSEREFDDPGAVDGQCDALLARAVAALPQLEGAEVLDRWAGVRPRARSRAPLLGPWPGRPGQYVANGGFKIGFGMAPKVAEVMADLVLEGRDAIPDGFRLQDALRPAAGGAAGAAPVR</sequence>
<dbReference type="InterPro" id="IPR036188">
    <property type="entry name" value="FAD/NAD-bd_sf"/>
</dbReference>
<dbReference type="Pfam" id="PF01266">
    <property type="entry name" value="DAO"/>
    <property type="match status" value="1"/>
</dbReference>
<dbReference type="STRING" id="555512.SAMN04487993_100296"/>
<dbReference type="Gene3D" id="3.50.50.60">
    <property type="entry name" value="FAD/NAD(P)-binding domain"/>
    <property type="match status" value="2"/>
</dbReference>
<dbReference type="PANTHER" id="PTHR13847:SF289">
    <property type="entry name" value="GLYCINE OXIDASE"/>
    <property type="match status" value="1"/>
</dbReference>
<dbReference type="PANTHER" id="PTHR13847">
    <property type="entry name" value="SARCOSINE DEHYDROGENASE-RELATED"/>
    <property type="match status" value="1"/>
</dbReference>
<dbReference type="RefSeq" id="WP_089843255.1">
    <property type="nucleotide sequence ID" value="NZ_FNEJ01000002.1"/>
</dbReference>
<dbReference type="SUPFAM" id="SSF51971">
    <property type="entry name" value="Nucleotide-binding domain"/>
    <property type="match status" value="1"/>
</dbReference>
<dbReference type="SUPFAM" id="SSF54373">
    <property type="entry name" value="FAD-linked reductases, C-terminal domain"/>
    <property type="match status" value="1"/>
</dbReference>
<evidence type="ECO:0000259" key="2">
    <source>
        <dbReference type="Pfam" id="PF01266"/>
    </source>
</evidence>
<dbReference type="GO" id="GO:0016491">
    <property type="term" value="F:oxidoreductase activity"/>
    <property type="evidence" value="ECO:0007669"/>
    <property type="project" value="UniProtKB-KW"/>
</dbReference>
<evidence type="ECO:0000313" key="4">
    <source>
        <dbReference type="Proteomes" id="UP000199093"/>
    </source>
</evidence>
<proteinExistence type="predicted"/>
<evidence type="ECO:0000313" key="3">
    <source>
        <dbReference type="EMBL" id="SDI21914.1"/>
    </source>
</evidence>
<gene>
    <name evidence="3" type="ORF">SAMN04487993_100296</name>
</gene>
<reference evidence="3 4" key="1">
    <citation type="submission" date="2016-10" db="EMBL/GenBank/DDBJ databases">
        <authorList>
            <person name="de Groot N.N."/>
        </authorList>
    </citation>
    <scope>NUCLEOTIDE SEQUENCE [LARGE SCALE GENOMIC DNA]</scope>
    <source>
        <strain evidence="3 4">DSM 26424</strain>
    </source>
</reference>
<dbReference type="EMBL" id="FNEJ01000002">
    <property type="protein sequence ID" value="SDI21914.1"/>
    <property type="molecule type" value="Genomic_DNA"/>
</dbReference>
<dbReference type="Proteomes" id="UP000199093">
    <property type="component" value="Unassembled WGS sequence"/>
</dbReference>
<protein>
    <submittedName>
        <fullName evidence="3">Glycine/D-amino acid oxidase</fullName>
    </submittedName>
</protein>
<organism evidence="3 4">
    <name type="scientific">Salipiger marinus</name>
    <dbReference type="NCBI Taxonomy" id="555512"/>
    <lineage>
        <taxon>Bacteria</taxon>
        <taxon>Pseudomonadati</taxon>
        <taxon>Pseudomonadota</taxon>
        <taxon>Alphaproteobacteria</taxon>
        <taxon>Rhodobacterales</taxon>
        <taxon>Roseobacteraceae</taxon>
        <taxon>Salipiger</taxon>
    </lineage>
</organism>
<name>A0A1G8ISI7_9RHOB</name>
<accession>A0A1G8ISI7</accession>